<dbReference type="EMBL" id="NAJL01000006">
    <property type="protein sequence ID" value="TKA32003.1"/>
    <property type="molecule type" value="Genomic_DNA"/>
</dbReference>
<feature type="region of interest" description="Disordered" evidence="1">
    <location>
        <begin position="88"/>
        <end position="123"/>
    </location>
</feature>
<dbReference type="AlphaFoldDB" id="A0A4U0U9I1"/>
<reference evidence="3 4" key="1">
    <citation type="submission" date="2017-03" db="EMBL/GenBank/DDBJ databases">
        <title>Genomes of endolithic fungi from Antarctica.</title>
        <authorList>
            <person name="Coleine C."/>
            <person name="Masonjones S."/>
            <person name="Stajich J.E."/>
        </authorList>
    </citation>
    <scope>NUCLEOTIDE SEQUENCE [LARGE SCALE GENOMIC DNA]</scope>
    <source>
        <strain evidence="3 4">CCFEE 6315</strain>
    </source>
</reference>
<organism evidence="3 4">
    <name type="scientific">Salinomyces thailandicus</name>
    <dbReference type="NCBI Taxonomy" id="706561"/>
    <lineage>
        <taxon>Eukaryota</taxon>
        <taxon>Fungi</taxon>
        <taxon>Dikarya</taxon>
        <taxon>Ascomycota</taxon>
        <taxon>Pezizomycotina</taxon>
        <taxon>Dothideomycetes</taxon>
        <taxon>Dothideomycetidae</taxon>
        <taxon>Mycosphaerellales</taxon>
        <taxon>Teratosphaeriaceae</taxon>
        <taxon>Salinomyces</taxon>
    </lineage>
</organism>
<accession>A0A4U0U9I1</accession>
<feature type="transmembrane region" description="Helical" evidence="2">
    <location>
        <begin position="17"/>
        <end position="39"/>
    </location>
</feature>
<gene>
    <name evidence="3" type="ORF">B0A50_01248</name>
</gene>
<name>A0A4U0U9I1_9PEZI</name>
<evidence type="ECO:0000256" key="2">
    <source>
        <dbReference type="SAM" id="Phobius"/>
    </source>
</evidence>
<comment type="caution">
    <text evidence="3">The sequence shown here is derived from an EMBL/GenBank/DDBJ whole genome shotgun (WGS) entry which is preliminary data.</text>
</comment>
<dbReference type="OrthoDB" id="5309803at2759"/>
<evidence type="ECO:0000313" key="4">
    <source>
        <dbReference type="Proteomes" id="UP000308549"/>
    </source>
</evidence>
<keyword evidence="4" id="KW-1185">Reference proteome</keyword>
<evidence type="ECO:0000256" key="1">
    <source>
        <dbReference type="SAM" id="MobiDB-lite"/>
    </source>
</evidence>
<feature type="compositionally biased region" description="Basic and acidic residues" evidence="1">
    <location>
        <begin position="114"/>
        <end position="123"/>
    </location>
</feature>
<keyword evidence="2" id="KW-1133">Transmembrane helix</keyword>
<keyword evidence="2" id="KW-0812">Transmembrane</keyword>
<sequence length="123" mass="13487">MAFLSLLPEAFSTLETWVVRIFLLLAFLTVGPWIVLLVYDITLYTWRSATYDVPGVGGRARGRERPRAPSLTERPSGIKRRFSIAAAPLSDSEQDESAVTTGSTHEANGTHARTAHELTEDAG</sequence>
<protein>
    <submittedName>
        <fullName evidence="3">Uncharacterized protein</fullName>
    </submittedName>
</protein>
<proteinExistence type="predicted"/>
<dbReference type="Proteomes" id="UP000308549">
    <property type="component" value="Unassembled WGS sequence"/>
</dbReference>
<keyword evidence="2" id="KW-0472">Membrane</keyword>
<feature type="compositionally biased region" description="Polar residues" evidence="1">
    <location>
        <begin position="97"/>
        <end position="107"/>
    </location>
</feature>
<evidence type="ECO:0000313" key="3">
    <source>
        <dbReference type="EMBL" id="TKA32003.1"/>
    </source>
</evidence>